<feature type="region of interest" description="Disordered" evidence="1">
    <location>
        <begin position="249"/>
        <end position="336"/>
    </location>
</feature>
<feature type="compositionally biased region" description="Basic and acidic residues" evidence="1">
    <location>
        <begin position="270"/>
        <end position="281"/>
    </location>
</feature>
<feature type="compositionally biased region" description="Polar residues" evidence="1">
    <location>
        <begin position="322"/>
        <end position="336"/>
    </location>
</feature>
<dbReference type="AlphaFoldDB" id="A0A165FPC7"/>
<keyword evidence="3" id="KW-1185">Reference proteome</keyword>
<evidence type="ECO:0000313" key="2">
    <source>
        <dbReference type="EMBL" id="KZF21223.1"/>
    </source>
</evidence>
<proteinExistence type="predicted"/>
<feature type="compositionally biased region" description="Low complexity" evidence="1">
    <location>
        <begin position="255"/>
        <end position="265"/>
    </location>
</feature>
<feature type="compositionally biased region" description="Low complexity" evidence="1">
    <location>
        <begin position="294"/>
        <end position="314"/>
    </location>
</feature>
<protein>
    <submittedName>
        <fullName evidence="2">Uncharacterized protein</fullName>
    </submittedName>
</protein>
<dbReference type="RefSeq" id="XP_018186778.1">
    <property type="nucleotide sequence ID" value="XM_018335296.1"/>
</dbReference>
<dbReference type="OrthoDB" id="25896at2759"/>
<name>A0A165FPC7_XYLHT</name>
<dbReference type="STRING" id="1328760.A0A165FPC7"/>
<dbReference type="GeneID" id="28900433"/>
<dbReference type="OMA" id="FLAKCHV"/>
<dbReference type="Proteomes" id="UP000076632">
    <property type="component" value="Unassembled WGS sequence"/>
</dbReference>
<dbReference type="PANTHER" id="PTHR42354">
    <property type="entry name" value="C2H2-TYPE DOMAIN-CONTAINING PROTEIN"/>
    <property type="match status" value="1"/>
</dbReference>
<sequence length="543" mass="60270">MSGKTVKDVKAYVDEIVDEFRTGAQCMESNRRGHDWPEAKIQEAVDLYESLLYGQSSVRSEFENHFHRFGKPFQAGNESTLASLQATLVDLQAMTNSLLRGWVRDALSLDFTTLYDTANVIRSDTLMALGQLCRHLRESLSTSDEPPSLSSTRSSFESFQTAMPPAHEARIANGLSLPANLSTRRLSIRQSPTRIVSLSSHHSREQLFPKDSAITVDSKFCLPDVAIDTSDLTTLTTLFQKEEAEKPARLNTLNRGMSRGIGSIRSQRRVSSDRGSDKESVMNKVLSVVGFGSGTNSSSASHSTSNSNSRRNSAGKPHHNNDSMSPVTLDSPASTTSVPRTTYSIFPANMSSHAPEVVNPDMLPLRIPPTWPSPSNNYSGFCKGAWKLREGLKGAMRLRERPIGMYATSYYWRCDKCVFEGIVHGPDKRHAAFDERVRTAHGIQYRWVFLAKCHVYKGQYTPDQSDSLGCIFCCAEGLRTPAYGNVESLLFHISQKHRNAGDVLGRELLSRIKCIVGRVALPKEDFEINILPAQEIAELEADN</sequence>
<organism evidence="2 3">
    <name type="scientific">Xylona heveae (strain CBS 132557 / TC161)</name>
    <dbReference type="NCBI Taxonomy" id="1328760"/>
    <lineage>
        <taxon>Eukaryota</taxon>
        <taxon>Fungi</taxon>
        <taxon>Dikarya</taxon>
        <taxon>Ascomycota</taxon>
        <taxon>Pezizomycotina</taxon>
        <taxon>Xylonomycetes</taxon>
        <taxon>Xylonales</taxon>
        <taxon>Xylonaceae</taxon>
        <taxon>Xylona</taxon>
    </lineage>
</organism>
<reference evidence="2 3" key="1">
    <citation type="journal article" date="2016" name="Fungal Biol.">
        <title>The genome of Xylona heveae provides a window into fungal endophytism.</title>
        <authorList>
            <person name="Gazis R."/>
            <person name="Kuo A."/>
            <person name="Riley R."/>
            <person name="LaButti K."/>
            <person name="Lipzen A."/>
            <person name="Lin J."/>
            <person name="Amirebrahimi M."/>
            <person name="Hesse C.N."/>
            <person name="Spatafora J.W."/>
            <person name="Henrissat B."/>
            <person name="Hainaut M."/>
            <person name="Grigoriev I.V."/>
            <person name="Hibbett D.S."/>
        </authorList>
    </citation>
    <scope>NUCLEOTIDE SEQUENCE [LARGE SCALE GENOMIC DNA]</scope>
    <source>
        <strain evidence="2 3">TC161</strain>
    </source>
</reference>
<evidence type="ECO:0000256" key="1">
    <source>
        <dbReference type="SAM" id="MobiDB-lite"/>
    </source>
</evidence>
<dbReference type="InParanoid" id="A0A165FPC7"/>
<evidence type="ECO:0000313" key="3">
    <source>
        <dbReference type="Proteomes" id="UP000076632"/>
    </source>
</evidence>
<dbReference type="EMBL" id="KV407461">
    <property type="protein sequence ID" value="KZF21223.1"/>
    <property type="molecule type" value="Genomic_DNA"/>
</dbReference>
<gene>
    <name evidence="2" type="ORF">L228DRAFT_269614</name>
</gene>
<accession>A0A165FPC7</accession>
<dbReference type="PANTHER" id="PTHR42354:SF1">
    <property type="entry name" value="C2H2-TYPE DOMAIN-CONTAINING PROTEIN"/>
    <property type="match status" value="1"/>
</dbReference>